<sequence length="417" mass="45890">MKMREPFSRHQRQLGRDMEEEVHGIVIVGGGICGLATALALHRKGIPSLVLEKSETLRTAGGSIGVHANGWCVLEQLGIAPELRETADVVTEFHDVWQQEQGNKSVVVPVRGELRWLKRKDLIETMAKNIPSGAIRFGCHITKIHPANPENHGAVLTTLDGSVIRAKALIGCDGSNSVVAKYLGLTPPRSFPRMLLRGFTRYPHGHPFGPHFLRLRCNGLFVGRSPMTDQLVSFFVAVWHPGADATKDPRAVRAFVLERLREQCSDEVVEMFRDLDPESLIVLTRIWYRPPWQVLLSGFRRGTATVAGDAMHVMGSYIGQGGSAALEDAVVLARCLSRAAATGGGGRRELREERIGAAMAAYVRERRLRVARLSLESFTMGMLWATKSLLTRLACLAIVALLGTNTLGHTHYDCGRL</sequence>
<keyword evidence="4" id="KW-0812">Transmembrane</keyword>
<dbReference type="Pfam" id="PF01494">
    <property type="entry name" value="FAD_binding_3"/>
    <property type="match status" value="1"/>
</dbReference>
<accession>A0A8T0XGJ9</accession>
<dbReference type="AlphaFoldDB" id="A0A8T0XGJ9"/>
<reference evidence="6" key="1">
    <citation type="submission" date="2020-05" db="EMBL/GenBank/DDBJ databases">
        <title>WGS assembly of Panicum virgatum.</title>
        <authorList>
            <person name="Lovell J.T."/>
            <person name="Jenkins J."/>
            <person name="Shu S."/>
            <person name="Juenger T.E."/>
            <person name="Schmutz J."/>
        </authorList>
    </citation>
    <scope>NUCLEOTIDE SEQUENCE</scope>
    <source>
        <strain evidence="6">AP13</strain>
    </source>
</reference>
<dbReference type="PANTHER" id="PTHR45934">
    <property type="entry name" value="FAD/NAD(P)-BINDING OXIDOREDUCTASE FAMILY PROTEIN"/>
    <property type="match status" value="1"/>
</dbReference>
<dbReference type="GO" id="GO:0071949">
    <property type="term" value="F:FAD binding"/>
    <property type="evidence" value="ECO:0007669"/>
    <property type="project" value="InterPro"/>
</dbReference>
<feature type="transmembrane region" description="Helical" evidence="4">
    <location>
        <begin position="21"/>
        <end position="41"/>
    </location>
</feature>
<comment type="similarity">
    <text evidence="3">Belongs to the 3-hydroxybenzoate 6-hydroxylase family.</text>
</comment>
<organism evidence="6 7">
    <name type="scientific">Panicum virgatum</name>
    <name type="common">Blackwell switchgrass</name>
    <dbReference type="NCBI Taxonomy" id="38727"/>
    <lineage>
        <taxon>Eukaryota</taxon>
        <taxon>Viridiplantae</taxon>
        <taxon>Streptophyta</taxon>
        <taxon>Embryophyta</taxon>
        <taxon>Tracheophyta</taxon>
        <taxon>Spermatophyta</taxon>
        <taxon>Magnoliopsida</taxon>
        <taxon>Liliopsida</taxon>
        <taxon>Poales</taxon>
        <taxon>Poaceae</taxon>
        <taxon>PACMAD clade</taxon>
        <taxon>Panicoideae</taxon>
        <taxon>Panicodae</taxon>
        <taxon>Paniceae</taxon>
        <taxon>Panicinae</taxon>
        <taxon>Panicum</taxon>
        <taxon>Panicum sect. Hiantes</taxon>
    </lineage>
</organism>
<keyword evidence="4" id="KW-1133">Transmembrane helix</keyword>
<gene>
    <name evidence="6" type="ORF">PVAP13_1KG334200</name>
</gene>
<dbReference type="PRINTS" id="PR00420">
    <property type="entry name" value="RNGMNOXGNASE"/>
</dbReference>
<dbReference type="EMBL" id="CM029037">
    <property type="protein sequence ID" value="KAG2659128.1"/>
    <property type="molecule type" value="Genomic_DNA"/>
</dbReference>
<dbReference type="EMBL" id="CM029037">
    <property type="protein sequence ID" value="KAG2659130.1"/>
    <property type="molecule type" value="Genomic_DNA"/>
</dbReference>
<feature type="domain" description="FAD-binding" evidence="5">
    <location>
        <begin position="25"/>
        <end position="340"/>
    </location>
</feature>
<protein>
    <recommendedName>
        <fullName evidence="5">FAD-binding domain-containing protein</fullName>
    </recommendedName>
</protein>
<evidence type="ECO:0000256" key="3">
    <source>
        <dbReference type="ARBA" id="ARBA00024018"/>
    </source>
</evidence>
<keyword evidence="1" id="KW-0560">Oxidoreductase</keyword>
<evidence type="ECO:0000313" key="7">
    <source>
        <dbReference type="Proteomes" id="UP000823388"/>
    </source>
</evidence>
<evidence type="ECO:0000259" key="5">
    <source>
        <dbReference type="Pfam" id="PF01494"/>
    </source>
</evidence>
<dbReference type="InterPro" id="IPR036188">
    <property type="entry name" value="FAD/NAD-bd_sf"/>
</dbReference>
<dbReference type="EMBL" id="CM029037">
    <property type="protein sequence ID" value="KAG2659129.1"/>
    <property type="molecule type" value="Genomic_DNA"/>
</dbReference>
<dbReference type="EMBL" id="CM029037">
    <property type="protein sequence ID" value="KAG2659131.1"/>
    <property type="molecule type" value="Genomic_DNA"/>
</dbReference>
<dbReference type="Gene3D" id="3.50.50.60">
    <property type="entry name" value="FAD/NAD(P)-binding domain"/>
    <property type="match status" value="1"/>
</dbReference>
<dbReference type="Proteomes" id="UP000823388">
    <property type="component" value="Chromosome 1K"/>
</dbReference>
<keyword evidence="4" id="KW-0472">Membrane</keyword>
<evidence type="ECO:0000313" key="6">
    <source>
        <dbReference type="EMBL" id="KAG2659130.1"/>
    </source>
</evidence>
<keyword evidence="2" id="KW-0503">Monooxygenase</keyword>
<evidence type="ECO:0000256" key="2">
    <source>
        <dbReference type="ARBA" id="ARBA00023033"/>
    </source>
</evidence>
<dbReference type="InterPro" id="IPR002938">
    <property type="entry name" value="FAD-bd"/>
</dbReference>
<name>A0A8T0XGJ9_PANVG</name>
<comment type="caution">
    <text evidence="6">The sequence shown here is derived from an EMBL/GenBank/DDBJ whole genome shotgun (WGS) entry which is preliminary data.</text>
</comment>
<dbReference type="InterPro" id="IPR044560">
    <property type="entry name" value="MOase"/>
</dbReference>
<dbReference type="SUPFAM" id="SSF51905">
    <property type="entry name" value="FAD/NAD(P)-binding domain"/>
    <property type="match status" value="1"/>
</dbReference>
<dbReference type="GO" id="GO:0004497">
    <property type="term" value="F:monooxygenase activity"/>
    <property type="evidence" value="ECO:0007669"/>
    <property type="project" value="UniProtKB-KW"/>
</dbReference>
<evidence type="ECO:0000256" key="4">
    <source>
        <dbReference type="SAM" id="Phobius"/>
    </source>
</evidence>
<evidence type="ECO:0000256" key="1">
    <source>
        <dbReference type="ARBA" id="ARBA00023002"/>
    </source>
</evidence>
<keyword evidence="7" id="KW-1185">Reference proteome</keyword>
<proteinExistence type="inferred from homology"/>
<dbReference type="PANTHER" id="PTHR45934:SF26">
    <property type="entry name" value="FAD-BINDING DOMAIN-CONTAINING PROTEIN"/>
    <property type="match status" value="1"/>
</dbReference>
<dbReference type="OrthoDB" id="759125at2759"/>